<dbReference type="PANTHER" id="PTHR21049">
    <property type="entry name" value="RIBOPHORIN I"/>
    <property type="match status" value="1"/>
</dbReference>
<comment type="pathway">
    <text evidence="3 10">Protein modification; protein glycosylation.</text>
</comment>
<feature type="coiled-coil region" evidence="11">
    <location>
        <begin position="616"/>
        <end position="643"/>
    </location>
</feature>
<evidence type="ECO:0000256" key="12">
    <source>
        <dbReference type="SAM" id="MobiDB-lite"/>
    </source>
</evidence>
<evidence type="ECO:0000256" key="6">
    <source>
        <dbReference type="ARBA" id="ARBA00022729"/>
    </source>
</evidence>
<dbReference type="UniPathway" id="UPA00378"/>
<evidence type="ECO:0000256" key="8">
    <source>
        <dbReference type="ARBA" id="ARBA00022989"/>
    </source>
</evidence>
<evidence type="ECO:0000313" key="13">
    <source>
        <dbReference type="EMBL" id="JAG85896.1"/>
    </source>
</evidence>
<protein>
    <recommendedName>
        <fullName evidence="10">Dolichyl-diphosphooligosaccharide--protein glycosyltransferase subunit 1</fullName>
    </recommendedName>
</protein>
<organism evidence="13">
    <name type="scientific">Wollemia nobilis</name>
    <dbReference type="NCBI Taxonomy" id="56998"/>
    <lineage>
        <taxon>Eukaryota</taxon>
        <taxon>Viridiplantae</taxon>
        <taxon>Streptophyta</taxon>
        <taxon>Embryophyta</taxon>
        <taxon>Tracheophyta</taxon>
        <taxon>Spermatophyta</taxon>
        <taxon>Pinopsida</taxon>
        <taxon>Pinidae</taxon>
        <taxon>Conifers II</taxon>
        <taxon>Araucariales</taxon>
        <taxon>Araucariaceae</taxon>
        <taxon>Wollemia</taxon>
    </lineage>
</organism>
<evidence type="ECO:0000256" key="7">
    <source>
        <dbReference type="ARBA" id="ARBA00022824"/>
    </source>
</evidence>
<keyword evidence="8 10" id="KW-1133">Transmembrane helix</keyword>
<accession>A0A0C9RHF8</accession>
<keyword evidence="9 10" id="KW-0472">Membrane</keyword>
<keyword evidence="5 10" id="KW-0812">Transmembrane</keyword>
<evidence type="ECO:0000256" key="5">
    <source>
        <dbReference type="ARBA" id="ARBA00022692"/>
    </source>
</evidence>
<keyword evidence="6" id="KW-0732">Signal</keyword>
<proteinExistence type="inferred from homology"/>
<dbReference type="Pfam" id="PF04597">
    <property type="entry name" value="Ribophorin_I"/>
    <property type="match status" value="1"/>
</dbReference>
<comment type="subunit">
    <text evidence="10">Component of the oligosaccharyltransferase (OST) complex.</text>
</comment>
<evidence type="ECO:0000256" key="11">
    <source>
        <dbReference type="SAM" id="Coils"/>
    </source>
</evidence>
<dbReference type="InterPro" id="IPR007676">
    <property type="entry name" value="Ribophorin_I"/>
</dbReference>
<comment type="subcellular location">
    <subcellularLocation>
        <location evidence="2 10">Endoplasmic reticulum membrane</location>
        <topology evidence="2 10">Single-pass type I membrane protein</topology>
    </subcellularLocation>
</comment>
<sequence length="647" mass="72471">MDLERLGTAGDGAIRSRRGREREREKENCKYLIALVGISVVLLSTLQTCVAAAAQRPSELVLLKVDRKIDLTSHIVRVVTSLKVENTGSTRASDVIVTFPPGQVDNLAYLRASAAEGRGKNKVTVPLTVNPFQSEDVPLGVALFSIALLKPLNKGETVTIEVLSVFTHSLMPLPEEITQAQSQLVIYRDSAYVLSPYLVKLQTTIVRTPSPRIESSTKVDPTKIVDAEIKYGPYENLPAFSFSSFIVHFENNQPFAVVKELVREIEISHWGNVQITEHYHLVHGGARLKAGFSRIEYQARPNIRGASSFKSLVARLPPRAHSVYYRDEIGNISTSHLKSDTRKTELEIEPRYPMFGGWQATFTIGYGLPLQDFLFQAADGRRYLNITFASPFNDVVIDKLIVKVALPEGSKDPFVSIPTSVDQQQETKYSYLDTVGRTVVVLSKTKVIPEHNVFFQVYYNFSTFSMLAEPLMLVTGFFCFFLSCILYSHFDFSISKSSVSYLAKLQQEEVQDAIQRLQSVMNQRLAVSEKLEASLRDLARTGDVHACKTARKAADATLKDTAKELKSILEFLQSSSQASHILPKVEELIHKEKEKQEKLLLKHSIVVDSVDKKLPSKEIDSRIASHEQKLVLLKQEVDELLQAVDDI</sequence>
<dbReference type="GO" id="GO:0018279">
    <property type="term" value="P:protein N-linked glycosylation via asparagine"/>
    <property type="evidence" value="ECO:0007669"/>
    <property type="project" value="TreeGrafter"/>
</dbReference>
<evidence type="ECO:0000256" key="9">
    <source>
        <dbReference type="ARBA" id="ARBA00023136"/>
    </source>
</evidence>
<dbReference type="AlphaFoldDB" id="A0A0C9RHF8"/>
<evidence type="ECO:0000256" key="1">
    <source>
        <dbReference type="ARBA" id="ARBA00002791"/>
    </source>
</evidence>
<keyword evidence="11" id="KW-0175">Coiled coil</keyword>
<keyword evidence="7 10" id="KW-0256">Endoplasmic reticulum</keyword>
<reference evidence="13" key="1">
    <citation type="submission" date="2015-02" db="EMBL/GenBank/DDBJ databases">
        <title>A transcriptome of Wollemia nobilis - a relic of Gondwana.</title>
        <authorList>
            <person name="Chia J.Y."/>
            <person name="Leong Y.S."/>
            <person name="Abdul Karim S."/>
            <person name="Wan Azmi N."/>
            <person name="Hercus R."/>
            <person name="Croft L."/>
        </authorList>
    </citation>
    <scope>NUCLEOTIDE SEQUENCE</scope>
    <source>
        <strain evidence="13">MaeBrown</strain>
        <tissue evidence="13">Leaf</tissue>
    </source>
</reference>
<comment type="similarity">
    <text evidence="4 10">Belongs to the OST1 family.</text>
</comment>
<evidence type="ECO:0000256" key="10">
    <source>
        <dbReference type="RuleBase" id="RU361143"/>
    </source>
</evidence>
<dbReference type="PANTHER" id="PTHR21049:SF0">
    <property type="entry name" value="DOLICHYL-DIPHOSPHOOLIGOSACCHARIDE--PROTEIN GLYCOSYLTRANSFERASE SUBUNIT 1"/>
    <property type="match status" value="1"/>
</dbReference>
<dbReference type="EMBL" id="GCHU01021865">
    <property type="protein sequence ID" value="JAG85896.1"/>
    <property type="molecule type" value="Transcribed_RNA"/>
</dbReference>
<evidence type="ECO:0000256" key="2">
    <source>
        <dbReference type="ARBA" id="ARBA00004115"/>
    </source>
</evidence>
<feature type="transmembrane region" description="Helical" evidence="10">
    <location>
        <begin position="31"/>
        <end position="54"/>
    </location>
</feature>
<evidence type="ECO:0000256" key="4">
    <source>
        <dbReference type="ARBA" id="ARBA00008905"/>
    </source>
</evidence>
<dbReference type="GO" id="GO:0008250">
    <property type="term" value="C:oligosaccharyltransferase complex"/>
    <property type="evidence" value="ECO:0007669"/>
    <property type="project" value="UniProtKB-UniRule"/>
</dbReference>
<name>A0A0C9RHF8_9CONI</name>
<evidence type="ECO:0000256" key="3">
    <source>
        <dbReference type="ARBA" id="ARBA00004922"/>
    </source>
</evidence>
<comment type="function">
    <text evidence="1 10">Subunit of the oligosaccharyl transferase (OST) complex that catalyzes the initial transfer of a defined glycan (Glc(3)Man(9)GlcNAc(2) in eukaryotes) from the lipid carrier dolichol-pyrophosphate to an asparagine residue within an Asn-X-Ser/Thr consensus motif in nascent polypeptide chains, the first step in protein N-glycosylation. N-glycosylation occurs cotranslationally and the complex associates with the Sec61 complex at the channel-forming translocon complex that mediates protein translocation across the endoplasmic reticulum (ER). All subunits are required for a maximal enzyme activity.</text>
</comment>
<feature type="region of interest" description="Disordered" evidence="12">
    <location>
        <begin position="1"/>
        <end position="20"/>
    </location>
</feature>